<dbReference type="OrthoDB" id="10044919at2759"/>
<keyword evidence="2" id="KW-1003">Cell membrane</keyword>
<feature type="transmembrane region" description="Helical" evidence="10">
    <location>
        <begin position="180"/>
        <end position="202"/>
    </location>
</feature>
<reference evidence="13" key="1">
    <citation type="submission" date="2025-08" db="UniProtKB">
        <authorList>
            <consortium name="RefSeq"/>
        </authorList>
    </citation>
    <scope>IDENTIFICATION</scope>
</reference>
<keyword evidence="4 10" id="KW-1133">Transmembrane helix</keyword>
<protein>
    <submittedName>
        <fullName evidence="13">Beta-3 adrenergic receptor-like</fullName>
    </submittedName>
</protein>
<evidence type="ECO:0000256" key="4">
    <source>
        <dbReference type="ARBA" id="ARBA00022989"/>
    </source>
</evidence>
<dbReference type="InterPro" id="IPR000276">
    <property type="entry name" value="GPCR_Rhodpsn"/>
</dbReference>
<dbReference type="CDD" id="cd00637">
    <property type="entry name" value="7tm_classA_rhodopsin-like"/>
    <property type="match status" value="1"/>
</dbReference>
<feature type="transmembrane region" description="Helical" evidence="10">
    <location>
        <begin position="90"/>
        <end position="108"/>
    </location>
</feature>
<dbReference type="SUPFAM" id="SSF81321">
    <property type="entry name" value="Family A G protein-coupled receptor-like"/>
    <property type="match status" value="1"/>
</dbReference>
<organism evidence="12 13">
    <name type="scientific">Acanthaster planci</name>
    <name type="common">Crown-of-thorns starfish</name>
    <dbReference type="NCBI Taxonomy" id="133434"/>
    <lineage>
        <taxon>Eukaryota</taxon>
        <taxon>Metazoa</taxon>
        <taxon>Echinodermata</taxon>
        <taxon>Eleutherozoa</taxon>
        <taxon>Asterozoa</taxon>
        <taxon>Asteroidea</taxon>
        <taxon>Valvatacea</taxon>
        <taxon>Valvatida</taxon>
        <taxon>Acanthasteridae</taxon>
        <taxon>Acanthaster</taxon>
    </lineage>
</organism>
<feature type="domain" description="G-protein coupled receptors family 1 profile" evidence="11">
    <location>
        <begin position="29"/>
        <end position="292"/>
    </location>
</feature>
<feature type="transmembrane region" description="Helical" evidence="10">
    <location>
        <begin position="12"/>
        <end position="37"/>
    </location>
</feature>
<gene>
    <name evidence="13" type="primary">LOC110989289</name>
</gene>
<keyword evidence="6 10" id="KW-0472">Membrane</keyword>
<feature type="transmembrane region" description="Helical" evidence="10">
    <location>
        <begin position="237"/>
        <end position="255"/>
    </location>
</feature>
<dbReference type="OMA" id="DFWHYPL"/>
<evidence type="ECO:0000256" key="8">
    <source>
        <dbReference type="ARBA" id="ARBA00023224"/>
    </source>
</evidence>
<evidence type="ECO:0000259" key="11">
    <source>
        <dbReference type="PROSITE" id="PS50262"/>
    </source>
</evidence>
<evidence type="ECO:0000256" key="6">
    <source>
        <dbReference type="ARBA" id="ARBA00023136"/>
    </source>
</evidence>
<dbReference type="KEGG" id="aplc:110989289"/>
<comment type="subcellular location">
    <subcellularLocation>
        <location evidence="1">Cell membrane</location>
        <topology evidence="1">Multi-pass membrane protein</topology>
    </subcellularLocation>
</comment>
<dbReference type="Proteomes" id="UP000694845">
    <property type="component" value="Unplaced"/>
</dbReference>
<keyword evidence="12" id="KW-1185">Reference proteome</keyword>
<evidence type="ECO:0000313" key="13">
    <source>
        <dbReference type="RefSeq" id="XP_022109263.1"/>
    </source>
</evidence>
<dbReference type="AlphaFoldDB" id="A0A8B7ZUM1"/>
<dbReference type="GO" id="GO:0004930">
    <property type="term" value="F:G protein-coupled receptor activity"/>
    <property type="evidence" value="ECO:0007669"/>
    <property type="project" value="UniProtKB-KW"/>
</dbReference>
<dbReference type="PROSITE" id="PS50262">
    <property type="entry name" value="G_PROTEIN_RECEP_F1_2"/>
    <property type="match status" value="1"/>
</dbReference>
<dbReference type="RefSeq" id="XP_022109263.1">
    <property type="nucleotide sequence ID" value="XM_022253571.1"/>
</dbReference>
<keyword evidence="5 9" id="KW-0297">G-protein coupled receptor</keyword>
<dbReference type="PROSITE" id="PS00237">
    <property type="entry name" value="G_PROTEIN_RECEP_F1_1"/>
    <property type="match status" value="1"/>
</dbReference>
<keyword evidence="3 9" id="KW-0812">Transmembrane</keyword>
<dbReference type="GO" id="GO:0005886">
    <property type="term" value="C:plasma membrane"/>
    <property type="evidence" value="ECO:0007669"/>
    <property type="project" value="UniProtKB-SubCell"/>
</dbReference>
<evidence type="ECO:0000256" key="2">
    <source>
        <dbReference type="ARBA" id="ARBA00022475"/>
    </source>
</evidence>
<dbReference type="InterPro" id="IPR017452">
    <property type="entry name" value="GPCR_Rhodpsn_7TM"/>
</dbReference>
<evidence type="ECO:0000313" key="12">
    <source>
        <dbReference type="Proteomes" id="UP000694845"/>
    </source>
</evidence>
<evidence type="ECO:0000256" key="3">
    <source>
        <dbReference type="ARBA" id="ARBA00022692"/>
    </source>
</evidence>
<comment type="similarity">
    <text evidence="9">Belongs to the G-protein coupled receptor 1 family.</text>
</comment>
<name>A0A8B7ZUM1_ACAPL</name>
<proteinExistence type="inferred from homology"/>
<sequence length="323" mass="36382">MPDEGPSPPWFNVFRCILLSLTTVLIIGGNSFCLLILRRVHGIHEVTRLFMASLALSDLLTGVFVALPMVVSTAMDRWPYGDTFCGIYGVGKYVCYYTGLISLIAVTVERYIMVVCPLRYHTIVTLFRARVAVAVIWLLALAITMFFGGSVNFVGDVDEDEDNCSLDTEKGDFWHYPLKYMAVVFILVPVVTVLVLYTHILLIARRQICRIAAVAPLGPMSEEERAAVRTRQANRRAAGTFLIVTMAFAVAWMPSAVRKLNKLATGISDTMYTEFLARFCMLSNSWLNIFVYYIRNESFRQTARRYIAAIRGTRTSDAIEISY</sequence>
<evidence type="ECO:0000256" key="9">
    <source>
        <dbReference type="RuleBase" id="RU000688"/>
    </source>
</evidence>
<evidence type="ECO:0000256" key="7">
    <source>
        <dbReference type="ARBA" id="ARBA00023170"/>
    </source>
</evidence>
<evidence type="ECO:0000256" key="10">
    <source>
        <dbReference type="SAM" id="Phobius"/>
    </source>
</evidence>
<dbReference type="PANTHER" id="PTHR24249:SF411">
    <property type="entry name" value="G-PROTEIN COUPLED RECEPTORS FAMILY 1 PROFILE DOMAIN-CONTAINING PROTEIN"/>
    <property type="match status" value="1"/>
</dbReference>
<dbReference type="InterPro" id="IPR050569">
    <property type="entry name" value="TAAR"/>
</dbReference>
<dbReference type="PANTHER" id="PTHR24249">
    <property type="entry name" value="HISTAMINE RECEPTOR-RELATED G-PROTEIN COUPLED RECEPTOR"/>
    <property type="match status" value="1"/>
</dbReference>
<accession>A0A8B7ZUM1</accession>
<feature type="transmembrane region" description="Helical" evidence="10">
    <location>
        <begin position="129"/>
        <end position="148"/>
    </location>
</feature>
<feature type="transmembrane region" description="Helical" evidence="10">
    <location>
        <begin position="49"/>
        <end position="70"/>
    </location>
</feature>
<dbReference type="PRINTS" id="PR00237">
    <property type="entry name" value="GPCRRHODOPSN"/>
</dbReference>
<evidence type="ECO:0000256" key="5">
    <source>
        <dbReference type="ARBA" id="ARBA00023040"/>
    </source>
</evidence>
<feature type="transmembrane region" description="Helical" evidence="10">
    <location>
        <begin position="275"/>
        <end position="294"/>
    </location>
</feature>
<dbReference type="GeneID" id="110989289"/>
<dbReference type="PRINTS" id="PR01102">
    <property type="entry name" value="5HT6RECEPTR"/>
</dbReference>
<keyword evidence="7 9" id="KW-0675">Receptor</keyword>
<dbReference type="Gene3D" id="1.20.1070.10">
    <property type="entry name" value="Rhodopsin 7-helix transmembrane proteins"/>
    <property type="match status" value="1"/>
</dbReference>
<keyword evidence="8 9" id="KW-0807">Transducer</keyword>
<evidence type="ECO:0000256" key="1">
    <source>
        <dbReference type="ARBA" id="ARBA00004651"/>
    </source>
</evidence>
<dbReference type="Pfam" id="PF00001">
    <property type="entry name" value="7tm_1"/>
    <property type="match status" value="1"/>
</dbReference>